<keyword evidence="3" id="KW-0804">Transcription</keyword>
<protein>
    <submittedName>
        <fullName evidence="6">TetR family transcriptional regulator</fullName>
    </submittedName>
</protein>
<organism evidence="6 7">
    <name type="scientific">Pseudomonas putida</name>
    <name type="common">Arthrobacter siderocapsulatus</name>
    <dbReference type="NCBI Taxonomy" id="303"/>
    <lineage>
        <taxon>Bacteria</taxon>
        <taxon>Pseudomonadati</taxon>
        <taxon>Pseudomonadota</taxon>
        <taxon>Gammaproteobacteria</taxon>
        <taxon>Pseudomonadales</taxon>
        <taxon>Pseudomonadaceae</taxon>
        <taxon>Pseudomonas</taxon>
    </lineage>
</organism>
<dbReference type="OrthoDB" id="270177at2"/>
<evidence type="ECO:0000256" key="2">
    <source>
        <dbReference type="ARBA" id="ARBA00023125"/>
    </source>
</evidence>
<sequence>MAGVRQFNEEQTLDLAMELFWRQGFGATSMPQLAEATGVLRGSLYNAYGDKQALFLEVFARYKARFLAAAREALDEPQLDRALKAFFAYTIGSMTQGTPPRGCLTTKTAIDEAANSEPIRLALRDLLDGLEALLVERFTSEEAQQRLALDPVAAARLVVSQTRGIVVIERLYQDAQRLQDIADSLVAILLHPQAG</sequence>
<keyword evidence="1" id="KW-0805">Transcription regulation</keyword>
<evidence type="ECO:0000256" key="1">
    <source>
        <dbReference type="ARBA" id="ARBA00023015"/>
    </source>
</evidence>
<feature type="domain" description="HTH tetR-type" evidence="5">
    <location>
        <begin position="6"/>
        <end position="66"/>
    </location>
</feature>
<dbReference type="Gene3D" id="1.10.357.10">
    <property type="entry name" value="Tetracycline Repressor, domain 2"/>
    <property type="match status" value="1"/>
</dbReference>
<evidence type="ECO:0000313" key="7">
    <source>
        <dbReference type="Proteomes" id="UP000250299"/>
    </source>
</evidence>
<dbReference type="Pfam" id="PF16925">
    <property type="entry name" value="TetR_C_13"/>
    <property type="match status" value="1"/>
</dbReference>
<feature type="DNA-binding region" description="H-T-H motif" evidence="4">
    <location>
        <begin position="29"/>
        <end position="48"/>
    </location>
</feature>
<dbReference type="InterPro" id="IPR001647">
    <property type="entry name" value="HTH_TetR"/>
</dbReference>
<dbReference type="InterPro" id="IPR009057">
    <property type="entry name" value="Homeodomain-like_sf"/>
</dbReference>
<dbReference type="AlphaFoldDB" id="A0A2Z4RDT1"/>
<dbReference type="PROSITE" id="PS50977">
    <property type="entry name" value="HTH_TETR_2"/>
    <property type="match status" value="1"/>
</dbReference>
<dbReference type="PANTHER" id="PTHR47506:SF1">
    <property type="entry name" value="HTH-TYPE TRANSCRIPTIONAL REGULATOR YJDC"/>
    <property type="match status" value="1"/>
</dbReference>
<dbReference type="PANTHER" id="PTHR47506">
    <property type="entry name" value="TRANSCRIPTIONAL REGULATORY PROTEIN"/>
    <property type="match status" value="1"/>
</dbReference>
<dbReference type="EMBL" id="CP029693">
    <property type="protein sequence ID" value="AWY38945.1"/>
    <property type="molecule type" value="Genomic_DNA"/>
</dbReference>
<dbReference type="InterPro" id="IPR036271">
    <property type="entry name" value="Tet_transcr_reg_TetR-rel_C_sf"/>
</dbReference>
<dbReference type="InterPro" id="IPR011075">
    <property type="entry name" value="TetR_C"/>
</dbReference>
<proteinExistence type="predicted"/>
<dbReference type="GO" id="GO:0003677">
    <property type="term" value="F:DNA binding"/>
    <property type="evidence" value="ECO:0007669"/>
    <property type="project" value="UniProtKB-UniRule"/>
</dbReference>
<gene>
    <name evidence="6" type="ORF">DKY63_03060</name>
</gene>
<dbReference type="Gene3D" id="1.10.10.60">
    <property type="entry name" value="Homeodomain-like"/>
    <property type="match status" value="1"/>
</dbReference>
<evidence type="ECO:0000256" key="4">
    <source>
        <dbReference type="PROSITE-ProRule" id="PRU00335"/>
    </source>
</evidence>
<name>A0A2Z4RDT1_PSEPU</name>
<dbReference type="Proteomes" id="UP000250299">
    <property type="component" value="Chromosome"/>
</dbReference>
<evidence type="ECO:0000313" key="6">
    <source>
        <dbReference type="EMBL" id="AWY38945.1"/>
    </source>
</evidence>
<dbReference type="RefSeq" id="WP_110962762.1">
    <property type="nucleotide sequence ID" value="NZ_CP029693.1"/>
</dbReference>
<dbReference type="SUPFAM" id="SSF48498">
    <property type="entry name" value="Tetracyclin repressor-like, C-terminal domain"/>
    <property type="match status" value="1"/>
</dbReference>
<dbReference type="PRINTS" id="PR00455">
    <property type="entry name" value="HTHTETR"/>
</dbReference>
<evidence type="ECO:0000259" key="5">
    <source>
        <dbReference type="PROSITE" id="PS50977"/>
    </source>
</evidence>
<dbReference type="SUPFAM" id="SSF46689">
    <property type="entry name" value="Homeodomain-like"/>
    <property type="match status" value="1"/>
</dbReference>
<evidence type="ECO:0000256" key="3">
    <source>
        <dbReference type="ARBA" id="ARBA00023163"/>
    </source>
</evidence>
<keyword evidence="2 4" id="KW-0238">DNA-binding</keyword>
<reference evidence="6 7" key="1">
    <citation type="submission" date="2018-05" db="EMBL/GenBank/DDBJ databases">
        <title>Whole genome sequence of Pseudomonas putida JBC17.</title>
        <authorList>
            <person name="Lee Y.H."/>
            <person name="David K."/>
        </authorList>
    </citation>
    <scope>NUCLEOTIDE SEQUENCE [LARGE SCALE GENOMIC DNA]</scope>
    <source>
        <strain evidence="6 7">JBC17</strain>
    </source>
</reference>
<accession>A0A2Z4RDT1</accession>
<dbReference type="Pfam" id="PF00440">
    <property type="entry name" value="TetR_N"/>
    <property type="match status" value="1"/>
</dbReference>